<feature type="signal peptide" evidence="1">
    <location>
        <begin position="1"/>
        <end position="19"/>
    </location>
</feature>
<dbReference type="Pfam" id="PF00497">
    <property type="entry name" value="SBP_bac_3"/>
    <property type="match status" value="1"/>
</dbReference>
<dbReference type="STRING" id="87626.PTD2_10163"/>
<keyword evidence="1" id="KW-0732">Signal</keyword>
<dbReference type="Proteomes" id="UP000006201">
    <property type="component" value="Unassembled WGS sequence"/>
</dbReference>
<dbReference type="EMBL" id="AAOH01000008">
    <property type="protein sequence ID" value="EAR26937.1"/>
    <property type="molecule type" value="Genomic_DNA"/>
</dbReference>
<organism evidence="3 4">
    <name type="scientific">Pseudoalteromonas tunicata D2</name>
    <dbReference type="NCBI Taxonomy" id="87626"/>
    <lineage>
        <taxon>Bacteria</taxon>
        <taxon>Pseudomonadati</taxon>
        <taxon>Pseudomonadota</taxon>
        <taxon>Gammaproteobacteria</taxon>
        <taxon>Alteromonadales</taxon>
        <taxon>Pseudoalteromonadaceae</taxon>
        <taxon>Pseudoalteromonas</taxon>
    </lineage>
</organism>
<dbReference type="PANTHER" id="PTHR38834:SF3">
    <property type="entry name" value="SOLUTE-BINDING PROTEIN FAMILY 3_N-TERMINAL DOMAIN-CONTAINING PROTEIN"/>
    <property type="match status" value="1"/>
</dbReference>
<protein>
    <recommendedName>
        <fullName evidence="2">Solute-binding protein family 3/N-terminal domain-containing protein</fullName>
    </recommendedName>
</protein>
<reference evidence="3 4" key="1">
    <citation type="submission" date="2006-02" db="EMBL/GenBank/DDBJ databases">
        <authorList>
            <person name="Moran M.A."/>
            <person name="Kjelleberg S."/>
            <person name="Egan S."/>
            <person name="Saunders N."/>
            <person name="Thomas T."/>
            <person name="Ferriera S."/>
            <person name="Johnson J."/>
            <person name="Kravitz S."/>
            <person name="Halpern A."/>
            <person name="Remington K."/>
            <person name="Beeson K."/>
            <person name="Tran B."/>
            <person name="Rogers Y.-H."/>
            <person name="Friedman R."/>
            <person name="Venter J.C."/>
        </authorList>
    </citation>
    <scope>NUCLEOTIDE SEQUENCE [LARGE SCALE GENOMIC DNA]</scope>
    <source>
        <strain evidence="3 4">D2</strain>
    </source>
</reference>
<dbReference type="InterPro" id="IPR001638">
    <property type="entry name" value="Solute-binding_3/MltF_N"/>
</dbReference>
<gene>
    <name evidence="3" type="ORF">PTD2_10163</name>
</gene>
<accession>A4CEC5</accession>
<keyword evidence="4" id="KW-1185">Reference proteome</keyword>
<dbReference type="Gene3D" id="3.40.190.10">
    <property type="entry name" value="Periplasmic binding protein-like II"/>
    <property type="match status" value="2"/>
</dbReference>
<dbReference type="HOGENOM" id="CLU_064076_1_1_6"/>
<evidence type="ECO:0000259" key="2">
    <source>
        <dbReference type="Pfam" id="PF00497"/>
    </source>
</evidence>
<proteinExistence type="predicted"/>
<dbReference type="RefSeq" id="WP_009839180.1">
    <property type="nucleotide sequence ID" value="NZ_AAOH01000008.1"/>
</dbReference>
<sequence>MYKGITYGLFCLLCHASFAATIKVVAEHLPPYQIKNNDRIDGFAIDVLNELTLITGIKSDLEIVPWARAYHIASTEKNTLILSISRTDTREKFFHWIGTLSNEPVFVWALTETPTQHILSFSQLKNEPIAVSQESYIEQSLTYQHFTKLERLASSEQYIGMLFKKRAKFIISTETALRLQLNALDLSYDKVKKVLKADSFTENLSLAFNLQSDAELVKRYQEAYAILQASGKITELKTKWHLDLE</sequence>
<comment type="caution">
    <text evidence="3">The sequence shown here is derived from an EMBL/GenBank/DDBJ whole genome shotgun (WGS) entry which is preliminary data.</text>
</comment>
<dbReference type="AlphaFoldDB" id="A4CEC5"/>
<dbReference type="PANTHER" id="PTHR38834">
    <property type="entry name" value="PERIPLASMIC SUBSTRATE BINDING PROTEIN FAMILY 3"/>
    <property type="match status" value="1"/>
</dbReference>
<name>A4CEC5_9GAMM</name>
<evidence type="ECO:0000313" key="3">
    <source>
        <dbReference type="EMBL" id="EAR26937.1"/>
    </source>
</evidence>
<feature type="domain" description="Solute-binding protein family 3/N-terminal" evidence="2">
    <location>
        <begin position="25"/>
        <end position="241"/>
    </location>
</feature>
<evidence type="ECO:0000313" key="4">
    <source>
        <dbReference type="Proteomes" id="UP000006201"/>
    </source>
</evidence>
<dbReference type="SUPFAM" id="SSF53850">
    <property type="entry name" value="Periplasmic binding protein-like II"/>
    <property type="match status" value="1"/>
</dbReference>
<dbReference type="eggNOG" id="COG0834">
    <property type="taxonomic scope" value="Bacteria"/>
</dbReference>
<feature type="chain" id="PRO_5002667284" description="Solute-binding protein family 3/N-terminal domain-containing protein" evidence="1">
    <location>
        <begin position="20"/>
        <end position="245"/>
    </location>
</feature>
<evidence type="ECO:0000256" key="1">
    <source>
        <dbReference type="SAM" id="SignalP"/>
    </source>
</evidence>